<proteinExistence type="predicted"/>
<dbReference type="KEGG" id="ahel:Q31a_06240"/>
<dbReference type="InterPro" id="IPR006379">
    <property type="entry name" value="HAD-SF_hydro_IIB"/>
</dbReference>
<dbReference type="PANTHER" id="PTHR46521:SF4">
    <property type="entry name" value="SUCROSE-PHOSPHATASE 2-RELATED"/>
    <property type="match status" value="1"/>
</dbReference>
<keyword evidence="1 3" id="KW-0378">Hydrolase</keyword>
<dbReference type="SFLD" id="SFLDG01141">
    <property type="entry name" value="C2.B.1:_Sucrose_Phosphatase_Li"/>
    <property type="match status" value="1"/>
</dbReference>
<dbReference type="EMBL" id="CP036298">
    <property type="protein sequence ID" value="QDV22340.1"/>
    <property type="molecule type" value="Genomic_DNA"/>
</dbReference>
<gene>
    <name evidence="3" type="primary">mfppA</name>
    <name evidence="3" type="ORF">Q31a_06240</name>
</gene>
<evidence type="ECO:0000313" key="4">
    <source>
        <dbReference type="Proteomes" id="UP000318017"/>
    </source>
</evidence>
<dbReference type="GO" id="GO:0016791">
    <property type="term" value="F:phosphatase activity"/>
    <property type="evidence" value="ECO:0007669"/>
    <property type="project" value="UniProtKB-ARBA"/>
</dbReference>
<dbReference type="SFLD" id="SFLDG01140">
    <property type="entry name" value="C2.B:_Phosphomannomutase_and_P"/>
    <property type="match status" value="1"/>
</dbReference>
<dbReference type="InterPro" id="IPR051518">
    <property type="entry name" value="Sucrose_Phosphatase"/>
</dbReference>
<evidence type="ECO:0000313" key="3">
    <source>
        <dbReference type="EMBL" id="QDV22340.1"/>
    </source>
</evidence>
<accession>A0A518G1B8</accession>
<dbReference type="Proteomes" id="UP000318017">
    <property type="component" value="Chromosome"/>
</dbReference>
<dbReference type="OrthoDB" id="9781413at2"/>
<dbReference type="SUPFAM" id="SSF56784">
    <property type="entry name" value="HAD-like"/>
    <property type="match status" value="1"/>
</dbReference>
<dbReference type="InterPro" id="IPR036412">
    <property type="entry name" value="HAD-like_sf"/>
</dbReference>
<feature type="domain" description="Sucrose phosphatase-like" evidence="2">
    <location>
        <begin position="5"/>
        <end position="273"/>
    </location>
</feature>
<evidence type="ECO:0000259" key="2">
    <source>
        <dbReference type="Pfam" id="PF05116"/>
    </source>
</evidence>
<evidence type="ECO:0000256" key="1">
    <source>
        <dbReference type="ARBA" id="ARBA00022801"/>
    </source>
</evidence>
<dbReference type="Gene3D" id="3.40.50.1000">
    <property type="entry name" value="HAD superfamily/HAD-like"/>
    <property type="match status" value="1"/>
</dbReference>
<dbReference type="SFLD" id="SFLDS00003">
    <property type="entry name" value="Haloacid_Dehalogenase"/>
    <property type="match status" value="1"/>
</dbReference>
<dbReference type="RefSeq" id="WP_145073752.1">
    <property type="nucleotide sequence ID" value="NZ_CP036298.1"/>
</dbReference>
<dbReference type="Pfam" id="PF05116">
    <property type="entry name" value="S6PP"/>
    <property type="match status" value="1"/>
</dbReference>
<keyword evidence="4" id="KW-1185">Reference proteome</keyword>
<sequence length="276" mass="30576">MQFEVLATDLDGTFIPLDGEHQSQNQRDLLEIDRELKRCNAQLVYVTGRHLDSVLEAMQQYQLPQPAWIVCNVGTEIYRIDANTNASPLLTRAQFELSVGYARELRGLLGNWSVTSLWEALTDVSGLRRQEEAKQSEFKLSFYADMQHSERLLKELQEILDRQAAPFSLISSQDPFTGDGLIDFLPQGVSKAYAVDWWAKSLGCNRDAIIYAGDSGNDLAVFASGVRSILVGNTEAGVVAQTRGIHAAQGWQNRLYHASNCATSGVLEGLQSFCAS</sequence>
<dbReference type="PANTHER" id="PTHR46521">
    <property type="entry name" value="SUCROSE-PHOSPHATASE 2-RELATED"/>
    <property type="match status" value="1"/>
</dbReference>
<organism evidence="3 4">
    <name type="scientific">Aureliella helgolandensis</name>
    <dbReference type="NCBI Taxonomy" id="2527968"/>
    <lineage>
        <taxon>Bacteria</taxon>
        <taxon>Pseudomonadati</taxon>
        <taxon>Planctomycetota</taxon>
        <taxon>Planctomycetia</taxon>
        <taxon>Pirellulales</taxon>
        <taxon>Pirellulaceae</taxon>
        <taxon>Aureliella</taxon>
    </lineage>
</organism>
<protein>
    <submittedName>
        <fullName evidence="3">Mannosylfructose-phosphate phosphatase</fullName>
        <ecNumber evidence="3">3.1.3.79</ecNumber>
    </submittedName>
</protein>
<reference evidence="3 4" key="1">
    <citation type="submission" date="2019-02" db="EMBL/GenBank/DDBJ databases">
        <title>Deep-cultivation of Planctomycetes and their phenomic and genomic characterization uncovers novel biology.</title>
        <authorList>
            <person name="Wiegand S."/>
            <person name="Jogler M."/>
            <person name="Boedeker C."/>
            <person name="Pinto D."/>
            <person name="Vollmers J."/>
            <person name="Rivas-Marin E."/>
            <person name="Kohn T."/>
            <person name="Peeters S.H."/>
            <person name="Heuer A."/>
            <person name="Rast P."/>
            <person name="Oberbeckmann S."/>
            <person name="Bunk B."/>
            <person name="Jeske O."/>
            <person name="Meyerdierks A."/>
            <person name="Storesund J.E."/>
            <person name="Kallscheuer N."/>
            <person name="Luecker S."/>
            <person name="Lage O.M."/>
            <person name="Pohl T."/>
            <person name="Merkel B.J."/>
            <person name="Hornburger P."/>
            <person name="Mueller R.-W."/>
            <person name="Bruemmer F."/>
            <person name="Labrenz M."/>
            <person name="Spormann A.M."/>
            <person name="Op den Camp H."/>
            <person name="Overmann J."/>
            <person name="Amann R."/>
            <person name="Jetten M.S.M."/>
            <person name="Mascher T."/>
            <person name="Medema M.H."/>
            <person name="Devos D.P."/>
            <person name="Kaster A.-K."/>
            <person name="Ovreas L."/>
            <person name="Rohde M."/>
            <person name="Galperin M.Y."/>
            <person name="Jogler C."/>
        </authorList>
    </citation>
    <scope>NUCLEOTIDE SEQUENCE [LARGE SCALE GENOMIC DNA]</scope>
    <source>
        <strain evidence="3 4">Q31a</strain>
    </source>
</reference>
<dbReference type="EC" id="3.1.3.79" evidence="3"/>
<dbReference type="InterPro" id="IPR023214">
    <property type="entry name" value="HAD_sf"/>
</dbReference>
<dbReference type="Gene3D" id="3.90.1070.10">
    <property type="match status" value="1"/>
</dbReference>
<dbReference type="InterPro" id="IPR006380">
    <property type="entry name" value="SPP-like_dom"/>
</dbReference>
<dbReference type="AlphaFoldDB" id="A0A518G1B8"/>
<name>A0A518G1B8_9BACT</name>
<dbReference type="NCBIfam" id="TIGR01484">
    <property type="entry name" value="HAD-SF-IIB"/>
    <property type="match status" value="1"/>
</dbReference>